<dbReference type="SUPFAM" id="SSF81901">
    <property type="entry name" value="HCP-like"/>
    <property type="match status" value="1"/>
</dbReference>
<dbReference type="Pfam" id="PF08238">
    <property type="entry name" value="Sel1"/>
    <property type="match status" value="6"/>
</dbReference>
<dbReference type="RefSeq" id="WP_338284347.1">
    <property type="nucleotide sequence ID" value="NZ_AP028947.1"/>
</dbReference>
<name>A0AA86IZ33_9BURK</name>
<dbReference type="PANTHER" id="PTHR11102:SF160">
    <property type="entry name" value="ERAD-ASSOCIATED E3 UBIQUITIN-PROTEIN LIGASE COMPONENT HRD3"/>
    <property type="match status" value="1"/>
</dbReference>
<dbReference type="Gene3D" id="1.25.40.10">
    <property type="entry name" value="Tetratricopeptide repeat domain"/>
    <property type="match status" value="1"/>
</dbReference>
<proteinExistence type="predicted"/>
<dbReference type="AlphaFoldDB" id="A0AA86IZ33"/>
<dbReference type="PANTHER" id="PTHR11102">
    <property type="entry name" value="SEL-1-LIKE PROTEIN"/>
    <property type="match status" value="1"/>
</dbReference>
<evidence type="ECO:0008006" key="3">
    <source>
        <dbReference type="Google" id="ProtNLM"/>
    </source>
</evidence>
<dbReference type="EMBL" id="AP028947">
    <property type="protein sequence ID" value="BET26254.1"/>
    <property type="molecule type" value="Genomic_DNA"/>
</dbReference>
<sequence length="298" mass="33126">MQHTAPIEFTDEIKSLFVDKKLLQARERLLQTLSNNWDGHCNLIAFTFLYAEGRNEEDCVQALHWLEQGVARNEVDAKVILGRLLLSGELGHQDFPRGLQLLEQAAQANVLMAVLTLAQIHQGGVEGQLEANPILTQRYVKQAADLGDPNSAYRLALDLERGETPDLLQAFKYFDKAAQGGLAQAMHNVGVYYLHGKGVVKNIHLALAYLTEAAKLGSPLSLLTLSLLHLDGVEVEKNRGVALSWLYIYQVLFPQTDIPEQLQLLLDDVSTEEENFARVAAQNFVNHQLNKSPTGTVH</sequence>
<protein>
    <recommendedName>
        <fullName evidence="3">Sel1 repeat family protein</fullName>
    </recommendedName>
</protein>
<dbReference type="InterPro" id="IPR006597">
    <property type="entry name" value="Sel1-like"/>
</dbReference>
<gene>
    <name evidence="1" type="ORF">RGQ30_17550</name>
</gene>
<evidence type="ECO:0000313" key="1">
    <source>
        <dbReference type="EMBL" id="BET26254.1"/>
    </source>
</evidence>
<dbReference type="InterPro" id="IPR011990">
    <property type="entry name" value="TPR-like_helical_dom_sf"/>
</dbReference>
<reference evidence="1 2" key="1">
    <citation type="submission" date="2023-10" db="EMBL/GenBank/DDBJ databases">
        <title>Complete Genome Sequence of Limnobacter thiooxidans CS-K2T, Isolated from freshwater lake sediments in Bavaria, Germany.</title>
        <authorList>
            <person name="Naruki M."/>
            <person name="Watanabe A."/>
            <person name="Warashina T."/>
            <person name="Morita T."/>
            <person name="Arakawa K."/>
        </authorList>
    </citation>
    <scope>NUCLEOTIDE SEQUENCE [LARGE SCALE GENOMIC DNA]</scope>
    <source>
        <strain evidence="1 2">CS-K2</strain>
    </source>
</reference>
<dbReference type="SMART" id="SM00671">
    <property type="entry name" value="SEL1"/>
    <property type="match status" value="4"/>
</dbReference>
<dbReference type="Proteomes" id="UP001329151">
    <property type="component" value="Chromosome"/>
</dbReference>
<keyword evidence="2" id="KW-1185">Reference proteome</keyword>
<accession>A0AA86IZ33</accession>
<dbReference type="KEGG" id="lto:RGQ30_17550"/>
<dbReference type="InterPro" id="IPR050767">
    <property type="entry name" value="Sel1_AlgK"/>
</dbReference>
<organism evidence="1 2">
    <name type="scientific">Limnobacter thiooxidans</name>
    <dbReference type="NCBI Taxonomy" id="131080"/>
    <lineage>
        <taxon>Bacteria</taxon>
        <taxon>Pseudomonadati</taxon>
        <taxon>Pseudomonadota</taxon>
        <taxon>Betaproteobacteria</taxon>
        <taxon>Burkholderiales</taxon>
        <taxon>Burkholderiaceae</taxon>
        <taxon>Limnobacter</taxon>
    </lineage>
</organism>
<evidence type="ECO:0000313" key="2">
    <source>
        <dbReference type="Proteomes" id="UP001329151"/>
    </source>
</evidence>